<dbReference type="InterPro" id="IPR029071">
    <property type="entry name" value="Ubiquitin-like_domsf"/>
</dbReference>
<protein>
    <recommendedName>
        <fullName evidence="6">Autophagy-related protein</fullName>
    </recommendedName>
</protein>
<gene>
    <name evidence="7" type="ORF">ECRASSUSDP1_LOCUS25742</name>
</gene>
<dbReference type="Gene3D" id="3.10.20.90">
    <property type="entry name" value="Phosphatidylinositol 3-kinase Catalytic Subunit, Chain A, domain 1"/>
    <property type="match status" value="1"/>
</dbReference>
<comment type="caution">
    <text evidence="7">The sequence shown here is derived from an EMBL/GenBank/DDBJ whole genome shotgun (WGS) entry which is preliminary data.</text>
</comment>
<keyword evidence="3" id="KW-0472">Membrane</keyword>
<reference evidence="7" key="1">
    <citation type="submission" date="2023-07" db="EMBL/GenBank/DDBJ databases">
        <authorList>
            <consortium name="AG Swart"/>
            <person name="Singh M."/>
            <person name="Singh A."/>
            <person name="Seah K."/>
            <person name="Emmerich C."/>
        </authorList>
    </citation>
    <scope>NUCLEOTIDE SEQUENCE</scope>
    <source>
        <strain evidence="7">DP1</strain>
    </source>
</reference>
<dbReference type="PANTHER" id="PTHR10969">
    <property type="entry name" value="MICROTUBULE-ASSOCIATED PROTEINS 1A/1B LIGHT CHAIN 3-RELATED"/>
    <property type="match status" value="1"/>
</dbReference>
<dbReference type="AlphaFoldDB" id="A0AAD1Y4S9"/>
<feature type="lipid moiety-binding region" description="Phosphatidylserine amidated glycine; alternate" evidence="5">
    <location>
        <position position="115"/>
    </location>
</feature>
<dbReference type="GO" id="GO:0006914">
    <property type="term" value="P:autophagy"/>
    <property type="evidence" value="ECO:0007669"/>
    <property type="project" value="UniProtKB-KW"/>
</dbReference>
<evidence type="ECO:0000256" key="1">
    <source>
        <dbReference type="ARBA" id="ARBA00004370"/>
    </source>
</evidence>
<evidence type="ECO:0000256" key="4">
    <source>
        <dbReference type="ARBA" id="ARBA00023288"/>
    </source>
</evidence>
<evidence type="ECO:0000313" key="7">
    <source>
        <dbReference type="EMBL" id="CAI2384220.1"/>
    </source>
</evidence>
<name>A0AAD1Y4S9_EUPCR</name>
<sequence>MKDFKSQPLEKRKSDSKKVLKKFPTKVPIICYKDHNSVLPSLEKDKYLIPKSLKVLEFEQIIRKKISLGEKEALAFFVNEKLMPKKDSTMDEVYAQNKDEDGFLYIVYMEENISG</sequence>
<dbReference type="Pfam" id="PF02991">
    <property type="entry name" value="ATG8"/>
    <property type="match status" value="1"/>
</dbReference>
<comment type="similarity">
    <text evidence="2 6">Belongs to the ATG8 family.</text>
</comment>
<evidence type="ECO:0000313" key="8">
    <source>
        <dbReference type="Proteomes" id="UP001295684"/>
    </source>
</evidence>
<evidence type="ECO:0000256" key="5">
    <source>
        <dbReference type="PIRSR" id="PIRSR604241-50"/>
    </source>
</evidence>
<organism evidence="7 8">
    <name type="scientific">Euplotes crassus</name>
    <dbReference type="NCBI Taxonomy" id="5936"/>
    <lineage>
        <taxon>Eukaryota</taxon>
        <taxon>Sar</taxon>
        <taxon>Alveolata</taxon>
        <taxon>Ciliophora</taxon>
        <taxon>Intramacronucleata</taxon>
        <taxon>Spirotrichea</taxon>
        <taxon>Hypotrichia</taxon>
        <taxon>Euplotida</taxon>
        <taxon>Euplotidae</taxon>
        <taxon>Moneuplotes</taxon>
    </lineage>
</organism>
<keyword evidence="6" id="KW-0072">Autophagy</keyword>
<accession>A0AAD1Y4S9</accession>
<evidence type="ECO:0000256" key="2">
    <source>
        <dbReference type="ARBA" id="ARBA00007293"/>
    </source>
</evidence>
<dbReference type="Proteomes" id="UP001295684">
    <property type="component" value="Unassembled WGS sequence"/>
</dbReference>
<dbReference type="GO" id="GO:0016020">
    <property type="term" value="C:membrane"/>
    <property type="evidence" value="ECO:0007669"/>
    <property type="project" value="UniProtKB-SubCell"/>
</dbReference>
<dbReference type="InterPro" id="IPR004241">
    <property type="entry name" value="Atg8-like"/>
</dbReference>
<proteinExistence type="inferred from homology"/>
<keyword evidence="4 5" id="KW-0449">Lipoprotein</keyword>
<comment type="subcellular location">
    <subcellularLocation>
        <location evidence="1">Membrane</location>
    </subcellularLocation>
</comment>
<evidence type="ECO:0000256" key="3">
    <source>
        <dbReference type="ARBA" id="ARBA00023136"/>
    </source>
</evidence>
<keyword evidence="8" id="KW-1185">Reference proteome</keyword>
<dbReference type="EMBL" id="CAMPGE010026539">
    <property type="protein sequence ID" value="CAI2384220.1"/>
    <property type="molecule type" value="Genomic_DNA"/>
</dbReference>
<evidence type="ECO:0000256" key="6">
    <source>
        <dbReference type="RuleBase" id="RU004384"/>
    </source>
</evidence>
<dbReference type="SUPFAM" id="SSF54236">
    <property type="entry name" value="Ubiquitin-like"/>
    <property type="match status" value="1"/>
</dbReference>